<evidence type="ECO:0000313" key="2">
    <source>
        <dbReference type="EMBL" id="KAF4719617.1"/>
    </source>
</evidence>
<comment type="caution">
    <text evidence="2">The sequence shown here is derived from an EMBL/GenBank/DDBJ whole genome shotgun (WGS) entry which is preliminary data.</text>
</comment>
<protein>
    <submittedName>
        <fullName evidence="2">Uncharacterized protein</fullName>
    </submittedName>
</protein>
<reference evidence="2 3" key="1">
    <citation type="submission" date="2020-04" db="EMBL/GenBank/DDBJ databases">
        <title>Perkinsus olseni comparative genomics.</title>
        <authorList>
            <person name="Bogema D.R."/>
        </authorList>
    </citation>
    <scope>NUCLEOTIDE SEQUENCE [LARGE SCALE GENOMIC DNA]</scope>
    <source>
        <strain evidence="2">ATCC PRA-205</strain>
    </source>
</reference>
<feature type="non-terminal residue" evidence="2">
    <location>
        <position position="1"/>
    </location>
</feature>
<evidence type="ECO:0000256" key="1">
    <source>
        <dbReference type="SAM" id="Phobius"/>
    </source>
</evidence>
<keyword evidence="1" id="KW-0472">Membrane</keyword>
<dbReference type="EMBL" id="JABANM010022429">
    <property type="protein sequence ID" value="KAF4719617.1"/>
    <property type="molecule type" value="Genomic_DNA"/>
</dbReference>
<sequence length="101" mass="10645">IASMSLVGLCGGSMYVTVYYLIQCCKRLSSHDKERAVNFVAMLVCHGFDNLGSGSASGIITVALGALSSLAVIDVTLSRPQSANRRDGALFVDQQGPTYSL</sequence>
<feature type="non-terminal residue" evidence="2">
    <location>
        <position position="101"/>
    </location>
</feature>
<feature type="transmembrane region" description="Helical" evidence="1">
    <location>
        <begin position="58"/>
        <end position="77"/>
    </location>
</feature>
<dbReference type="AlphaFoldDB" id="A0A7J6RGM0"/>
<accession>A0A7J6RGM0</accession>
<evidence type="ECO:0000313" key="3">
    <source>
        <dbReference type="Proteomes" id="UP000574390"/>
    </source>
</evidence>
<gene>
    <name evidence="2" type="ORF">FOZ62_012134</name>
</gene>
<keyword evidence="1" id="KW-1133">Transmembrane helix</keyword>
<organism evidence="2 3">
    <name type="scientific">Perkinsus olseni</name>
    <name type="common">Perkinsus atlanticus</name>
    <dbReference type="NCBI Taxonomy" id="32597"/>
    <lineage>
        <taxon>Eukaryota</taxon>
        <taxon>Sar</taxon>
        <taxon>Alveolata</taxon>
        <taxon>Perkinsozoa</taxon>
        <taxon>Perkinsea</taxon>
        <taxon>Perkinsida</taxon>
        <taxon>Perkinsidae</taxon>
        <taxon>Perkinsus</taxon>
    </lineage>
</organism>
<dbReference type="Proteomes" id="UP000574390">
    <property type="component" value="Unassembled WGS sequence"/>
</dbReference>
<keyword evidence="1" id="KW-0812">Transmembrane</keyword>
<feature type="transmembrane region" description="Helical" evidence="1">
    <location>
        <begin position="6"/>
        <end position="24"/>
    </location>
</feature>
<name>A0A7J6RGM0_PEROL</name>
<proteinExistence type="predicted"/>